<dbReference type="AlphaFoldDB" id="A0A371FP30"/>
<organism evidence="2 3">
    <name type="scientific">Mucuna pruriens</name>
    <name type="common">Velvet bean</name>
    <name type="synonym">Dolichos pruriens</name>
    <dbReference type="NCBI Taxonomy" id="157652"/>
    <lineage>
        <taxon>Eukaryota</taxon>
        <taxon>Viridiplantae</taxon>
        <taxon>Streptophyta</taxon>
        <taxon>Embryophyta</taxon>
        <taxon>Tracheophyta</taxon>
        <taxon>Spermatophyta</taxon>
        <taxon>Magnoliopsida</taxon>
        <taxon>eudicotyledons</taxon>
        <taxon>Gunneridae</taxon>
        <taxon>Pentapetalae</taxon>
        <taxon>rosids</taxon>
        <taxon>fabids</taxon>
        <taxon>Fabales</taxon>
        <taxon>Fabaceae</taxon>
        <taxon>Papilionoideae</taxon>
        <taxon>50 kb inversion clade</taxon>
        <taxon>NPAAA clade</taxon>
        <taxon>indigoferoid/millettioid clade</taxon>
        <taxon>Phaseoleae</taxon>
        <taxon>Mucuna</taxon>
    </lineage>
</organism>
<feature type="region of interest" description="Disordered" evidence="1">
    <location>
        <begin position="33"/>
        <end position="52"/>
    </location>
</feature>
<feature type="compositionally biased region" description="Basic and acidic residues" evidence="1">
    <location>
        <begin position="219"/>
        <end position="234"/>
    </location>
</feature>
<evidence type="ECO:0000256" key="1">
    <source>
        <dbReference type="SAM" id="MobiDB-lite"/>
    </source>
</evidence>
<proteinExistence type="predicted"/>
<name>A0A371FP30_MUCPR</name>
<feature type="compositionally biased region" description="Basic and acidic residues" evidence="1">
    <location>
        <begin position="178"/>
        <end position="187"/>
    </location>
</feature>
<evidence type="ECO:0000313" key="3">
    <source>
        <dbReference type="Proteomes" id="UP000257109"/>
    </source>
</evidence>
<sequence>MEPILKNTNKAQSHCHCWFYRHVAGKLKKFQEKKPLIDHSQRPRGEPRRDKVFPLEGHGQRAKEDFKDITTPVLGGHMIRRRLKRTQEEWLDSSRKTQQNELHEALGKLQEWYNEVFFGEKGEKESMEGPSIVWEDFPPKSKFMMSYIRELGEKLDKVGKGLDSVQKDTQSVNAKVEALSKGKEDRPNIAFIHESEGSNGRDNLSESGGGRRRSSRSSMGERRERDVRMERNKR</sequence>
<protein>
    <submittedName>
        <fullName evidence="2">Uncharacterized protein</fullName>
    </submittedName>
</protein>
<evidence type="ECO:0000313" key="2">
    <source>
        <dbReference type="EMBL" id="RDX80079.1"/>
    </source>
</evidence>
<feature type="non-terminal residue" evidence="2">
    <location>
        <position position="1"/>
    </location>
</feature>
<comment type="caution">
    <text evidence="2">The sequence shown here is derived from an EMBL/GenBank/DDBJ whole genome shotgun (WGS) entry which is preliminary data.</text>
</comment>
<feature type="region of interest" description="Disordered" evidence="1">
    <location>
        <begin position="162"/>
        <end position="234"/>
    </location>
</feature>
<accession>A0A371FP30</accession>
<dbReference type="Proteomes" id="UP000257109">
    <property type="component" value="Unassembled WGS sequence"/>
</dbReference>
<reference evidence="2" key="1">
    <citation type="submission" date="2018-05" db="EMBL/GenBank/DDBJ databases">
        <title>Draft genome of Mucuna pruriens seed.</title>
        <authorList>
            <person name="Nnadi N.E."/>
            <person name="Vos R."/>
            <person name="Hasami M.H."/>
            <person name="Devisetty U.K."/>
            <person name="Aguiy J.C."/>
        </authorList>
    </citation>
    <scope>NUCLEOTIDE SEQUENCE [LARGE SCALE GENOMIC DNA]</scope>
    <source>
        <strain evidence="2">JCA_2017</strain>
    </source>
</reference>
<dbReference type="EMBL" id="QJKJ01008332">
    <property type="protein sequence ID" value="RDX80079.1"/>
    <property type="molecule type" value="Genomic_DNA"/>
</dbReference>
<keyword evidence="3" id="KW-1185">Reference proteome</keyword>
<gene>
    <name evidence="2" type="ORF">CR513_39411</name>
</gene>